<dbReference type="EMBL" id="CAJOBH010123815">
    <property type="protein sequence ID" value="CAF4725032.1"/>
    <property type="molecule type" value="Genomic_DNA"/>
</dbReference>
<dbReference type="SMART" id="SM00032">
    <property type="entry name" value="CCP"/>
    <property type="match status" value="1"/>
</dbReference>
<evidence type="ECO:0000259" key="3">
    <source>
        <dbReference type="PROSITE" id="PS50923"/>
    </source>
</evidence>
<accession>A0A8S2W0B8</accession>
<reference evidence="4" key="1">
    <citation type="submission" date="2021-02" db="EMBL/GenBank/DDBJ databases">
        <authorList>
            <person name="Nowell W R."/>
        </authorList>
    </citation>
    <scope>NUCLEOTIDE SEQUENCE</scope>
</reference>
<dbReference type="InterPro" id="IPR000436">
    <property type="entry name" value="Sushi_SCR_CCP_dom"/>
</dbReference>
<comment type="caution">
    <text evidence="2">Lacks conserved residue(s) required for the propagation of feature annotation.</text>
</comment>
<evidence type="ECO:0000313" key="6">
    <source>
        <dbReference type="EMBL" id="CAF4725032.1"/>
    </source>
</evidence>
<keyword evidence="1" id="KW-1015">Disulfide bond</keyword>
<keyword evidence="2" id="KW-0768">Sushi</keyword>
<dbReference type="CDD" id="cd00033">
    <property type="entry name" value="CCP"/>
    <property type="match status" value="1"/>
</dbReference>
<gene>
    <name evidence="4" type="ORF">BYL167_LOCUS31919</name>
    <name evidence="6" type="ORF">BYL167_LOCUS45039</name>
    <name evidence="5" type="ORF">GIL414_LOCUS39357</name>
</gene>
<evidence type="ECO:0000256" key="2">
    <source>
        <dbReference type="PROSITE-ProRule" id="PRU00302"/>
    </source>
</evidence>
<name>A0A8S2W0B8_9BILA</name>
<sequence>SPGILRNGFLSGERFDYPNMIAFFCNDGYELIGKDTTRACQENGLWSGIMPLCQRKP</sequence>
<feature type="non-terminal residue" evidence="4">
    <location>
        <position position="1"/>
    </location>
</feature>
<evidence type="ECO:0000256" key="1">
    <source>
        <dbReference type="ARBA" id="ARBA00023157"/>
    </source>
</evidence>
<dbReference type="InterPro" id="IPR035976">
    <property type="entry name" value="Sushi/SCR/CCP_sf"/>
</dbReference>
<proteinExistence type="predicted"/>
<dbReference type="EMBL" id="CAJOBJ010106355">
    <property type="protein sequence ID" value="CAF4611102.1"/>
    <property type="molecule type" value="Genomic_DNA"/>
</dbReference>
<evidence type="ECO:0000313" key="5">
    <source>
        <dbReference type="EMBL" id="CAF4611102.1"/>
    </source>
</evidence>
<dbReference type="Pfam" id="PF00084">
    <property type="entry name" value="Sushi"/>
    <property type="match status" value="1"/>
</dbReference>
<dbReference type="AlphaFoldDB" id="A0A8S2W0B8"/>
<protein>
    <recommendedName>
        <fullName evidence="3">Sushi domain-containing protein</fullName>
    </recommendedName>
</protein>
<dbReference type="Proteomes" id="UP000681967">
    <property type="component" value="Unassembled WGS sequence"/>
</dbReference>
<dbReference type="SUPFAM" id="SSF57535">
    <property type="entry name" value="Complement control module/SCR domain"/>
    <property type="match status" value="1"/>
</dbReference>
<evidence type="ECO:0000313" key="4">
    <source>
        <dbReference type="EMBL" id="CAF4409365.1"/>
    </source>
</evidence>
<evidence type="ECO:0000313" key="7">
    <source>
        <dbReference type="Proteomes" id="UP000681967"/>
    </source>
</evidence>
<organism evidence="4 7">
    <name type="scientific">Rotaria magnacalcarata</name>
    <dbReference type="NCBI Taxonomy" id="392030"/>
    <lineage>
        <taxon>Eukaryota</taxon>
        <taxon>Metazoa</taxon>
        <taxon>Spiralia</taxon>
        <taxon>Gnathifera</taxon>
        <taxon>Rotifera</taxon>
        <taxon>Eurotatoria</taxon>
        <taxon>Bdelloidea</taxon>
        <taxon>Philodinida</taxon>
        <taxon>Philodinidae</taxon>
        <taxon>Rotaria</taxon>
    </lineage>
</organism>
<feature type="domain" description="Sushi" evidence="3">
    <location>
        <begin position="1"/>
        <end position="55"/>
    </location>
</feature>
<dbReference type="PROSITE" id="PS50923">
    <property type="entry name" value="SUSHI"/>
    <property type="match status" value="1"/>
</dbReference>
<dbReference type="Proteomes" id="UP000681720">
    <property type="component" value="Unassembled WGS sequence"/>
</dbReference>
<dbReference type="Gene3D" id="2.10.70.10">
    <property type="entry name" value="Complement Module, domain 1"/>
    <property type="match status" value="1"/>
</dbReference>
<comment type="caution">
    <text evidence="4">The sequence shown here is derived from an EMBL/GenBank/DDBJ whole genome shotgun (WGS) entry which is preliminary data.</text>
</comment>
<dbReference type="EMBL" id="CAJOBH010057545">
    <property type="protein sequence ID" value="CAF4409365.1"/>
    <property type="molecule type" value="Genomic_DNA"/>
</dbReference>